<accession>A0A372LU35</accession>
<dbReference type="InterPro" id="IPR047175">
    <property type="entry name" value="CotS-like"/>
</dbReference>
<dbReference type="AlphaFoldDB" id="A0A372LU35"/>
<dbReference type="PANTHER" id="PTHR39179:SF3">
    <property type="entry name" value="COTS-RELATED PROTEIN"/>
    <property type="match status" value="1"/>
</dbReference>
<dbReference type="OrthoDB" id="2379727at2"/>
<evidence type="ECO:0000313" key="1">
    <source>
        <dbReference type="EMBL" id="RFU71713.1"/>
    </source>
</evidence>
<protein>
    <submittedName>
        <fullName evidence="1">Spore coat protein YsxE</fullName>
    </submittedName>
</protein>
<proteinExistence type="predicted"/>
<dbReference type="RefSeq" id="WP_117324786.1">
    <property type="nucleotide sequence ID" value="NZ_QVTE01000001.1"/>
</dbReference>
<dbReference type="EMBL" id="QVTE01000001">
    <property type="protein sequence ID" value="RFU71713.1"/>
    <property type="molecule type" value="Genomic_DNA"/>
</dbReference>
<gene>
    <name evidence="1" type="primary">ysxE</name>
    <name evidence="1" type="ORF">D0469_00155</name>
</gene>
<sequence length="345" mass="41445">MTNKETLSRETQYILNNYGLIPRYVEENGKIRRVYTDQGQFALKSIPAQNGIDFIRNVQSLYQKGYNRIVPIFPTQDGRYAILQRDRLYYLMPWLSNEGSGERFEKHNKMFRELARMHSISAKEITIDKEKREHHFEKISGQWKKQKEFLNEFIKHCEKKWYMSPFELHFCMYYTDIIQALNYAEKKLDEWYEKTKDSEKVRTVITHGKVSLQHFIQDDRGYGHFINFENTRIVPPHFDLLPFLRKSTAAYPQACDDCVGWLYNYFNYFPLKEDEMLLFQSYLAHPGSQFAIVESYLDKKEDKNELKYVTKLLREYWLLKNTEYIVMQVEEREQQKKAAQAQAAE</sequence>
<reference evidence="1 2" key="1">
    <citation type="submission" date="2018-08" db="EMBL/GenBank/DDBJ databases">
        <title>Bacillus chawlae sp. nov., Bacillus glennii sp. nov., and Bacillus saganii sp. nov. Isolated from the Vehicle Assembly Building at Kennedy Space Center where the Viking Spacecraft were Assembled.</title>
        <authorList>
            <person name="Seuylemezian A."/>
            <person name="Vaishampayan P."/>
        </authorList>
    </citation>
    <scope>NUCLEOTIDE SEQUENCE [LARGE SCALE GENOMIC DNA]</scope>
    <source>
        <strain evidence="1 2">V47-23a</strain>
    </source>
</reference>
<evidence type="ECO:0000313" key="2">
    <source>
        <dbReference type="Proteomes" id="UP000264541"/>
    </source>
</evidence>
<dbReference type="SUPFAM" id="SSF56112">
    <property type="entry name" value="Protein kinase-like (PK-like)"/>
    <property type="match status" value="1"/>
</dbReference>
<dbReference type="Gene3D" id="3.30.200.20">
    <property type="entry name" value="Phosphorylase Kinase, domain 1"/>
    <property type="match status" value="1"/>
</dbReference>
<keyword evidence="2" id="KW-1185">Reference proteome</keyword>
<organism evidence="1 2">
    <name type="scientific">Peribacillus saganii</name>
    <dbReference type="NCBI Taxonomy" id="2303992"/>
    <lineage>
        <taxon>Bacteria</taxon>
        <taxon>Bacillati</taxon>
        <taxon>Bacillota</taxon>
        <taxon>Bacilli</taxon>
        <taxon>Bacillales</taxon>
        <taxon>Bacillaceae</taxon>
        <taxon>Peribacillus</taxon>
    </lineage>
</organism>
<dbReference type="InterPro" id="IPR011009">
    <property type="entry name" value="Kinase-like_dom_sf"/>
</dbReference>
<dbReference type="Gene3D" id="3.90.1200.10">
    <property type="match status" value="1"/>
</dbReference>
<name>A0A372LU35_9BACI</name>
<dbReference type="InterPro" id="IPR014253">
    <property type="entry name" value="Spore_coat_YsxE"/>
</dbReference>
<comment type="caution">
    <text evidence="1">The sequence shown here is derived from an EMBL/GenBank/DDBJ whole genome shotgun (WGS) entry which is preliminary data.</text>
</comment>
<dbReference type="NCBIfam" id="TIGR02904">
    <property type="entry name" value="spore_ysxE"/>
    <property type="match status" value="1"/>
</dbReference>
<dbReference type="Proteomes" id="UP000264541">
    <property type="component" value="Unassembled WGS sequence"/>
</dbReference>
<dbReference type="GO" id="GO:0042601">
    <property type="term" value="C:endospore-forming forespore"/>
    <property type="evidence" value="ECO:0007669"/>
    <property type="project" value="TreeGrafter"/>
</dbReference>
<keyword evidence="1" id="KW-0946">Virion</keyword>
<dbReference type="PANTHER" id="PTHR39179">
    <property type="entry name" value="SPORE COAT PROTEIN I"/>
    <property type="match status" value="1"/>
</dbReference>
<keyword evidence="1" id="KW-0167">Capsid protein</keyword>